<sequence>MVTEGFPGGPVVKTPPANAGDTGSSPGPGGSHVPRSNEARAPQLLSLRSRAREPQLLKPACLEPVLRNKRSHRNEKPAHRNEE</sequence>
<organism evidence="2 3">
    <name type="scientific">Eschrichtius robustus</name>
    <name type="common">California gray whale</name>
    <name type="synonym">Eschrichtius gibbosus</name>
    <dbReference type="NCBI Taxonomy" id="9764"/>
    <lineage>
        <taxon>Eukaryota</taxon>
        <taxon>Metazoa</taxon>
        <taxon>Chordata</taxon>
        <taxon>Craniata</taxon>
        <taxon>Vertebrata</taxon>
        <taxon>Euteleostomi</taxon>
        <taxon>Mammalia</taxon>
        <taxon>Eutheria</taxon>
        <taxon>Laurasiatheria</taxon>
        <taxon>Artiodactyla</taxon>
        <taxon>Whippomorpha</taxon>
        <taxon>Cetacea</taxon>
        <taxon>Mysticeti</taxon>
        <taxon>Eschrichtiidae</taxon>
        <taxon>Eschrichtius</taxon>
    </lineage>
</organism>
<dbReference type="EMBL" id="JAIQCJ010001354">
    <property type="protein sequence ID" value="KAJ8790565.1"/>
    <property type="molecule type" value="Genomic_DNA"/>
</dbReference>
<gene>
    <name evidence="2" type="ORF">J1605_004538</name>
</gene>
<dbReference type="AlphaFoldDB" id="A0AB34HI40"/>
<comment type="caution">
    <text evidence="2">The sequence shown here is derived from an EMBL/GenBank/DDBJ whole genome shotgun (WGS) entry which is preliminary data.</text>
</comment>
<evidence type="ECO:0000256" key="1">
    <source>
        <dbReference type="SAM" id="MobiDB-lite"/>
    </source>
</evidence>
<evidence type="ECO:0000313" key="3">
    <source>
        <dbReference type="Proteomes" id="UP001159641"/>
    </source>
</evidence>
<feature type="compositionally biased region" description="Basic and acidic residues" evidence="1">
    <location>
        <begin position="74"/>
        <end position="83"/>
    </location>
</feature>
<dbReference type="Proteomes" id="UP001159641">
    <property type="component" value="Unassembled WGS sequence"/>
</dbReference>
<feature type="region of interest" description="Disordered" evidence="1">
    <location>
        <begin position="1"/>
        <end position="83"/>
    </location>
</feature>
<accession>A0AB34HI40</accession>
<keyword evidence="3" id="KW-1185">Reference proteome</keyword>
<protein>
    <submittedName>
        <fullName evidence="2">Uncharacterized protein</fullName>
    </submittedName>
</protein>
<name>A0AB34HI40_ESCRO</name>
<evidence type="ECO:0000313" key="2">
    <source>
        <dbReference type="EMBL" id="KAJ8790565.1"/>
    </source>
</evidence>
<reference evidence="2 3" key="1">
    <citation type="submission" date="2022-11" db="EMBL/GenBank/DDBJ databases">
        <title>Whole genome sequence of Eschrichtius robustus ER-17-0199.</title>
        <authorList>
            <person name="Bruniche-Olsen A."/>
            <person name="Black A.N."/>
            <person name="Fields C.J."/>
            <person name="Walden K."/>
            <person name="Dewoody J.A."/>
        </authorList>
    </citation>
    <scope>NUCLEOTIDE SEQUENCE [LARGE SCALE GENOMIC DNA]</scope>
    <source>
        <strain evidence="2">ER-17-0199</strain>
        <tissue evidence="2">Blubber</tissue>
    </source>
</reference>
<proteinExistence type="predicted"/>